<organism evidence="2 3">
    <name type="scientific">Asanoa siamensis</name>
    <dbReference type="NCBI Taxonomy" id="926357"/>
    <lineage>
        <taxon>Bacteria</taxon>
        <taxon>Bacillati</taxon>
        <taxon>Actinomycetota</taxon>
        <taxon>Actinomycetes</taxon>
        <taxon>Micromonosporales</taxon>
        <taxon>Micromonosporaceae</taxon>
        <taxon>Asanoa</taxon>
    </lineage>
</organism>
<name>A0ABQ4D627_9ACTN</name>
<dbReference type="EMBL" id="BONE01000164">
    <property type="protein sequence ID" value="GIF78577.1"/>
    <property type="molecule type" value="Genomic_DNA"/>
</dbReference>
<accession>A0ABQ4D627</accession>
<dbReference type="RefSeq" id="WP_203719400.1">
    <property type="nucleotide sequence ID" value="NZ_BONE01000164.1"/>
</dbReference>
<keyword evidence="1" id="KW-0812">Transmembrane</keyword>
<dbReference type="Proteomes" id="UP000604117">
    <property type="component" value="Unassembled WGS sequence"/>
</dbReference>
<evidence type="ECO:0000313" key="3">
    <source>
        <dbReference type="Proteomes" id="UP000604117"/>
    </source>
</evidence>
<gene>
    <name evidence="2" type="ORF">Asi02nite_80950</name>
</gene>
<feature type="transmembrane region" description="Helical" evidence="1">
    <location>
        <begin position="40"/>
        <end position="61"/>
    </location>
</feature>
<reference evidence="2 3" key="1">
    <citation type="submission" date="2021-01" db="EMBL/GenBank/DDBJ databases">
        <title>Whole genome shotgun sequence of Asanoa siamensis NBRC 107932.</title>
        <authorList>
            <person name="Komaki H."/>
            <person name="Tamura T."/>
        </authorList>
    </citation>
    <scope>NUCLEOTIDE SEQUENCE [LARGE SCALE GENOMIC DNA]</scope>
    <source>
        <strain evidence="2 3">NBRC 107932</strain>
    </source>
</reference>
<protein>
    <submittedName>
        <fullName evidence="2">Uncharacterized protein</fullName>
    </submittedName>
</protein>
<keyword evidence="3" id="KW-1185">Reference proteome</keyword>
<evidence type="ECO:0000256" key="1">
    <source>
        <dbReference type="SAM" id="Phobius"/>
    </source>
</evidence>
<proteinExistence type="predicted"/>
<keyword evidence="1" id="KW-1133">Transmembrane helix</keyword>
<sequence length="143" mass="14833">MNQPTTFENRLLAVLEDEVIQAAASSLGRQRQRRGRRARIGAIAGAGVLAVAAAVAAPVLIGQRGSSAAWAVETGANGSVEVTIHQLRDPAGLERRLAEAGIPAYVGFVPAGMVCAQRTTRSDFSVPGKGLEFQTTTAPAHSS</sequence>
<comment type="caution">
    <text evidence="2">The sequence shown here is derived from an EMBL/GenBank/DDBJ whole genome shotgun (WGS) entry which is preliminary data.</text>
</comment>
<keyword evidence="1" id="KW-0472">Membrane</keyword>
<evidence type="ECO:0000313" key="2">
    <source>
        <dbReference type="EMBL" id="GIF78577.1"/>
    </source>
</evidence>